<name>A0A316UVT1_9BASI</name>
<evidence type="ECO:0000313" key="6">
    <source>
        <dbReference type="EMBL" id="PWN29407.1"/>
    </source>
</evidence>
<gene>
    <name evidence="6" type="ORF">BDZ90DRAFT_216572</name>
</gene>
<feature type="compositionally biased region" description="Basic and acidic residues" evidence="5">
    <location>
        <begin position="2060"/>
        <end position="2070"/>
    </location>
</feature>
<feature type="region of interest" description="Disordered" evidence="5">
    <location>
        <begin position="1965"/>
        <end position="1984"/>
    </location>
</feature>
<dbReference type="Proteomes" id="UP000245884">
    <property type="component" value="Unassembled WGS sequence"/>
</dbReference>
<dbReference type="EMBL" id="KZ819663">
    <property type="protein sequence ID" value="PWN29407.1"/>
    <property type="molecule type" value="Genomic_DNA"/>
</dbReference>
<dbReference type="GeneID" id="37026101"/>
<dbReference type="RefSeq" id="XP_025364019.1">
    <property type="nucleotide sequence ID" value="XM_025504278.1"/>
</dbReference>
<dbReference type="Pfam" id="PF11894">
    <property type="entry name" value="Nup192"/>
    <property type="match status" value="1"/>
</dbReference>
<evidence type="ECO:0000313" key="7">
    <source>
        <dbReference type="Proteomes" id="UP000245884"/>
    </source>
</evidence>
<reference evidence="6 7" key="1">
    <citation type="journal article" date="2018" name="Mol. Biol. Evol.">
        <title>Broad Genomic Sampling Reveals a Smut Pathogenic Ancestry of the Fungal Clade Ustilaginomycotina.</title>
        <authorList>
            <person name="Kijpornyongpan T."/>
            <person name="Mondo S.J."/>
            <person name="Barry K."/>
            <person name="Sandor L."/>
            <person name="Lee J."/>
            <person name="Lipzen A."/>
            <person name="Pangilinan J."/>
            <person name="LaButti K."/>
            <person name="Hainaut M."/>
            <person name="Henrissat B."/>
            <person name="Grigoriev I.V."/>
            <person name="Spatafora J.W."/>
            <person name="Aime M.C."/>
        </authorList>
    </citation>
    <scope>NUCLEOTIDE SEQUENCE [LARGE SCALE GENOMIC DNA]</scope>
    <source>
        <strain evidence="6 7">MCA 5214</strain>
    </source>
</reference>
<comment type="similarity">
    <text evidence="2">Belongs to the NUP186/NUP192/NUP205 family.</text>
</comment>
<dbReference type="STRING" id="1569628.A0A316UVT1"/>
<evidence type="ECO:0000256" key="2">
    <source>
        <dbReference type="ARBA" id="ARBA00005892"/>
    </source>
</evidence>
<evidence type="ECO:0000256" key="3">
    <source>
        <dbReference type="ARBA" id="ARBA00022448"/>
    </source>
</evidence>
<evidence type="ECO:0000256" key="1">
    <source>
        <dbReference type="ARBA" id="ARBA00004123"/>
    </source>
</evidence>
<organism evidence="6 7">
    <name type="scientific">Jaminaea rosea</name>
    <dbReference type="NCBI Taxonomy" id="1569628"/>
    <lineage>
        <taxon>Eukaryota</taxon>
        <taxon>Fungi</taxon>
        <taxon>Dikarya</taxon>
        <taxon>Basidiomycota</taxon>
        <taxon>Ustilaginomycotina</taxon>
        <taxon>Exobasidiomycetes</taxon>
        <taxon>Microstromatales</taxon>
        <taxon>Microstromatales incertae sedis</taxon>
        <taxon>Jaminaea</taxon>
    </lineage>
</organism>
<dbReference type="PANTHER" id="PTHR31344:SF0">
    <property type="entry name" value="NUCLEAR PORE COMPLEX PROTEIN NUP205"/>
    <property type="match status" value="1"/>
</dbReference>
<feature type="region of interest" description="Disordered" evidence="5">
    <location>
        <begin position="2044"/>
        <end position="2077"/>
    </location>
</feature>
<evidence type="ECO:0008006" key="8">
    <source>
        <dbReference type="Google" id="ProtNLM"/>
    </source>
</evidence>
<sequence>MADTFVPSQFFRLHNLIQRAIAAPSSSAGTSNEWYIAVDGLRNELVDLGRVKAGDNAELKEIESGKITLGSTTHTLNSDFASLTILLATNLNISAKYCASLLQDALSSRSRYPSRSPIEIALVLHQRERWALTEAWKELVSAAVTLPQEADVSQRRLGLKMNQAVQALLGLKVSYADGTGRRDVSLLQRILLEIDSLKSQANAVENALRNPPSDPNRRLPDELQLERISTLGQERRAWAHVLYLLAISAMLQGEEILAMAKWLSKVKEDEATGVKEDLMPYVLTALLAALETSTKASLEGLVGAGQPDLLDDRTSLSQMDTLINKSGWASLSLQAVVQLQWSLLLVKVVKHDASLGNELNVSEDSVSRAVLKAIQQGDAFIYLVLRLLGWRQRLFDAIEGTEDEDALSGAASAQAQSTQLGVDAGDEIDIEFQPYLLSSLHSLLLGISRTFLSLLRKLQRQEEDAAYSVLRPGSKDVRRYDLEAFLDGLALVVRGDASKSLSFWLTPEGRRSRFVMWAVELREEGHQRALLDLLSAMSTGGSEGAWQAHALLSSSAEGGAADDGLISWNRLWDWMAYYVDALRGGGDRERASMPPGEMTLLRSFLRLLRSVVSGSYAAREAILALTLNAANPGTSVLQRLFALYVCPIPIELKATLLDTMAAFARENGLTAGTAASARLPRVRQELWSLVESSGILSGPHANNRNVAAARFGGLGGSFRAAQAPPSDVLFELENVEAASGFYPGTVSFINFLSALVVPEFVGPGGRAGGDVGALVADLPLAGPLGQQPSLPLGVPQSLGSAASAHQGSGHGVDVGLEKYITFVVDSVLLPSLAANGPRDFAALSEKWRLISSCLHFLHRCLSAFDLSSLTRTVGVSAGNGQRGAEDRETLLRLAMHPGFGVMKRLMSTSKLLKEILALLSPNMSGQPIPGLATTAAGYEIVDSPAAKRSAIFLPAAVGTAMRIILAAIKGQGLFLQVLLPTLAGLSDSAASGAAGPAPLFPGLDLDARIGQSSSYTPIDNKMLQEYESVVQIALYVNSVRDDLALLSVKLLTEVANGAAFSEVDRFADGSGGAGRRRMNRLVGLLEMTEESGRVREGVVRRLDALAGSDDEGEAVPRGAGLDDAEEDSSEEQLLGIAAPSSCGNAAVCRAILELLLIGTSTSKHAPNLAHLLLGYDLRAVRAEDQVIPSPSPESPRGGLHALLDLLRGDRDLAEDETAEALEQGVPSLLETHPALAERTLALLLNLCTHPYTTSCTLRYLRTQEDFWAKQLRNNFFAYTVPVERGLHPQEDEETSSTRLARGQLVFADGRSTQTSVDALISSLNARQHLLSGVAIELHGLVTAGMQSQAAHLVGALYGTGLVLSRGRLEDGDEDFDESAEDFMQAQASAVADRDVGMRLLTLLQSFDFEWHDERDGLASQLVMLRDLDVSQAKAPPTAGGRQFDISKTIALLAFARRELERMGELGDARRRANFDAEAAIVLQHVSARNAHRAVAKCRRSALASWRNVQDLVLAHGEFLLRPEAQPLVVFDSLSALLPRLDGAAPEEDPVLADLAAGAILSLLTSLRRHRAQAPVGAGLTDELPIDRLLSTLAALTGAILRAGTSVSARGNLYSALINYLQLVRAAANTNQGGEYPLGASGDSLVGDDSFSYADGESLIGSSMGGASAYGGGDYQQPSSLDSRTRTFLAQHAERLVPVLARDALDAPDVWRTVAFTLLDRLCALESTGRSKSGRSPVVLDILTRHGYLKSFVARLRDMDLPLQSILRPDPPSLNALYVYEAKLAFFGRLASSRRGAERLLEAKLFDTLCQADFLAARPEEDQDFVDLESFLPAATERYAALLTPALQVAVAVVQATTGGPGRSRSEAHAPGSATSRNQALSLLNAHRESLLAVLRSAVQDTVSLSTVDEAHLVVTLMLQVLPILDDEALVAPRPLAAYHSAILQAAAGFLHSTAWRGRVLPFTEREREEEATTVGGGTADMAMDGDHADGRDLVNRGEESVFDQNAARSVSRLIFSLTSYLEAASEPLAGRQVARPCLSSSLAVPQPYQAGRRGRTPGYDSHDDLRRSRGPDGASTRVASVPSLGIALAAMDEQVASLEQDLPLAERLRSMLDEGENVGLQEWEALTGSAATRPDVGSLQLRRSALVLAKLGQMRGKATQRLDVVDVLIVVIQRHFAYYLAALDDESMASSSGIGAPPQGVDAGYAAPWMGGRQNVPTTNKAIGTLAADSTSGSSIVSNARERSTFLELVGRKLQTMLLVRQEAEEKIRD</sequence>
<dbReference type="OrthoDB" id="2019644at2759"/>
<keyword evidence="4" id="KW-0539">Nucleus</keyword>
<comment type="subcellular location">
    <subcellularLocation>
        <location evidence="1">Nucleus</location>
    </subcellularLocation>
</comment>
<protein>
    <recommendedName>
        <fullName evidence="8">Nucleoporin</fullName>
    </recommendedName>
</protein>
<dbReference type="GO" id="GO:0006999">
    <property type="term" value="P:nuclear pore organization"/>
    <property type="evidence" value="ECO:0007669"/>
    <property type="project" value="TreeGrafter"/>
</dbReference>
<keyword evidence="3" id="KW-0813">Transport</keyword>
<proteinExistence type="inferred from homology"/>
<keyword evidence="7" id="KW-1185">Reference proteome</keyword>
<dbReference type="GO" id="GO:0044611">
    <property type="term" value="C:nuclear pore inner ring"/>
    <property type="evidence" value="ECO:0007669"/>
    <property type="project" value="TreeGrafter"/>
</dbReference>
<dbReference type="PANTHER" id="PTHR31344">
    <property type="entry name" value="NUCLEAR PORE COMPLEX PROTEIN NUP205"/>
    <property type="match status" value="1"/>
</dbReference>
<accession>A0A316UVT1</accession>
<evidence type="ECO:0000256" key="5">
    <source>
        <dbReference type="SAM" id="MobiDB-lite"/>
    </source>
</evidence>
<evidence type="ECO:0000256" key="4">
    <source>
        <dbReference type="ARBA" id="ARBA00023242"/>
    </source>
</evidence>
<dbReference type="GO" id="GO:0017056">
    <property type="term" value="F:structural constituent of nuclear pore"/>
    <property type="evidence" value="ECO:0007669"/>
    <property type="project" value="TreeGrafter"/>
</dbReference>
<feature type="region of interest" description="Disordered" evidence="5">
    <location>
        <begin position="1107"/>
        <end position="1128"/>
    </location>
</feature>
<dbReference type="InterPro" id="IPR021827">
    <property type="entry name" value="Nup186/Nup192/Nup205"/>
</dbReference>